<dbReference type="AlphaFoldDB" id="A0A2K0TQQ5"/>
<name>A0A2K0TQQ5_9HYPO</name>
<proteinExistence type="predicted"/>
<sequence length="132" mass="14530">MSQILGDRTLQDIENELDISIYPGTEVMADVGSHHFIKSSNSKDAGRVLVPQPSDDPLDPLNWSLTWKWTTLLCVSFVSISQNLGPLANAPLFGLYMEEWNIDLADAVQTTGKDPAGHRNMSHIAVATNYGF</sequence>
<dbReference type="EMBL" id="MTYH01000012">
    <property type="protein sequence ID" value="PNP47854.1"/>
    <property type="molecule type" value="Genomic_DNA"/>
</dbReference>
<gene>
    <name evidence="1" type="ORF">TGAMA5MH_00906</name>
</gene>
<accession>A0A2K0TQQ5</accession>
<evidence type="ECO:0000313" key="2">
    <source>
        <dbReference type="Proteomes" id="UP000236546"/>
    </source>
</evidence>
<organism evidence="1 2">
    <name type="scientific">Trichoderma gamsii</name>
    <dbReference type="NCBI Taxonomy" id="398673"/>
    <lineage>
        <taxon>Eukaryota</taxon>
        <taxon>Fungi</taxon>
        <taxon>Dikarya</taxon>
        <taxon>Ascomycota</taxon>
        <taxon>Pezizomycotina</taxon>
        <taxon>Sordariomycetes</taxon>
        <taxon>Hypocreomycetidae</taxon>
        <taxon>Hypocreales</taxon>
        <taxon>Hypocreaceae</taxon>
        <taxon>Trichoderma</taxon>
    </lineage>
</organism>
<comment type="caution">
    <text evidence="1">The sequence shown here is derived from an EMBL/GenBank/DDBJ whole genome shotgun (WGS) entry which is preliminary data.</text>
</comment>
<dbReference type="Proteomes" id="UP000236546">
    <property type="component" value="Unassembled WGS sequence"/>
</dbReference>
<dbReference type="OrthoDB" id="5092803at2759"/>
<reference evidence="1 2" key="1">
    <citation type="submission" date="2017-02" db="EMBL/GenBank/DDBJ databases">
        <title>Genomes of Trichoderma spp. with biocontrol activity.</title>
        <authorList>
            <person name="Gardiner D."/>
            <person name="Kazan K."/>
            <person name="Vos C."/>
            <person name="Harvey P."/>
        </authorList>
    </citation>
    <scope>NUCLEOTIDE SEQUENCE [LARGE SCALE GENOMIC DNA]</scope>
    <source>
        <strain evidence="1 2">A5MH</strain>
    </source>
</reference>
<protein>
    <submittedName>
        <fullName evidence="1">Uncharacterized protein</fullName>
    </submittedName>
</protein>
<evidence type="ECO:0000313" key="1">
    <source>
        <dbReference type="EMBL" id="PNP47854.1"/>
    </source>
</evidence>